<dbReference type="InterPro" id="IPR014444">
    <property type="entry name" value="PH1575-like"/>
</dbReference>
<dbReference type="EMBL" id="JACRSR010000006">
    <property type="protein sequence ID" value="MBC8532328.1"/>
    <property type="molecule type" value="Genomic_DNA"/>
</dbReference>
<dbReference type="InterPro" id="IPR036075">
    <property type="entry name" value="ARMT-1-like_metal-bd_sf"/>
</dbReference>
<evidence type="ECO:0000259" key="1">
    <source>
        <dbReference type="Pfam" id="PF01937"/>
    </source>
</evidence>
<comment type="caution">
    <text evidence="2">The sequence shown here is derived from an EMBL/GenBank/DDBJ whole genome shotgun (WGS) entry which is preliminary data.</text>
</comment>
<dbReference type="SUPFAM" id="SSF111321">
    <property type="entry name" value="AF1104-like"/>
    <property type="match status" value="1"/>
</dbReference>
<keyword evidence="3" id="KW-1185">Reference proteome</keyword>
<accession>A0A926D5Y6</accession>
<evidence type="ECO:0000313" key="2">
    <source>
        <dbReference type="EMBL" id="MBC8532328.1"/>
    </source>
</evidence>
<protein>
    <submittedName>
        <fullName evidence="2">DUF89 family protein</fullName>
    </submittedName>
</protein>
<dbReference type="RefSeq" id="WP_249317445.1">
    <property type="nucleotide sequence ID" value="NZ_JACRSR010000006.1"/>
</dbReference>
<dbReference type="Gene3D" id="1.10.285.20">
    <property type="entry name" value="Uncharacterised protein PF01937, DUF89, domain 2"/>
    <property type="match status" value="1"/>
</dbReference>
<dbReference type="PIRSF" id="PIRSF006593">
    <property type="entry name" value="UCP006593"/>
    <property type="match status" value="1"/>
</dbReference>
<sequence>MSLSLSCLGCNLNQALKVLDGLGLSPAARESAMREVLSYLSRVSYNLSNPEIMGGTWGIIVRHGGDPDPYREIKRYYNEELLAMSGSIETLIASASDPFITALKTAIAGNLIDFAAQHTFDLAELQRRIEGVLDTPLARDDSPRLRTALAGARTLLYLGDNCGEIVLDKLFIQRILREFPVKVYYVVRGRPIINDVTLADARQVAMEEAATVLENGDGCLGTVLGRVSPGFRRVFEEADVIIAKGQGNYESLMDAPRGNLFHLFMAKCQPVARHLGVPPMSIVCLEKKA</sequence>
<dbReference type="Pfam" id="PF01937">
    <property type="entry name" value="ARMT1-like_dom"/>
    <property type="match status" value="1"/>
</dbReference>
<organism evidence="2 3">
    <name type="scientific">Gehongia tenuis</name>
    <dbReference type="NCBI Taxonomy" id="2763655"/>
    <lineage>
        <taxon>Bacteria</taxon>
        <taxon>Bacillati</taxon>
        <taxon>Bacillota</taxon>
        <taxon>Clostridia</taxon>
        <taxon>Christensenellales</taxon>
        <taxon>Christensenellaceae</taxon>
        <taxon>Gehongia</taxon>
    </lineage>
</organism>
<evidence type="ECO:0000313" key="3">
    <source>
        <dbReference type="Proteomes" id="UP000623172"/>
    </source>
</evidence>
<name>A0A926D5Y6_9FIRM</name>
<dbReference type="AlphaFoldDB" id="A0A926D5Y6"/>
<dbReference type="Gene3D" id="3.40.50.10880">
    <property type="entry name" value="Uncharacterised protein PF01937, DUF89, domain 3"/>
    <property type="match status" value="1"/>
</dbReference>
<proteinExistence type="predicted"/>
<gene>
    <name evidence="2" type="ORF">H8696_10785</name>
</gene>
<dbReference type="Proteomes" id="UP000623172">
    <property type="component" value="Unassembled WGS sequence"/>
</dbReference>
<feature type="domain" description="Damage-control phosphatase ARMT1-like metal-binding" evidence="1">
    <location>
        <begin position="6"/>
        <end position="279"/>
    </location>
</feature>
<reference evidence="2" key="1">
    <citation type="submission" date="2020-08" db="EMBL/GenBank/DDBJ databases">
        <title>Genome public.</title>
        <authorList>
            <person name="Liu C."/>
            <person name="Sun Q."/>
        </authorList>
    </citation>
    <scope>NUCLEOTIDE SEQUENCE</scope>
    <source>
        <strain evidence="2">NSJ-53</strain>
    </source>
</reference>
<dbReference type="InterPro" id="IPR002791">
    <property type="entry name" value="ARMT1-like_metal-bd"/>
</dbReference>